<organism evidence="2 3">
    <name type="scientific">Carpediemonas membranifera</name>
    <dbReference type="NCBI Taxonomy" id="201153"/>
    <lineage>
        <taxon>Eukaryota</taxon>
        <taxon>Metamonada</taxon>
        <taxon>Carpediemonas-like organisms</taxon>
        <taxon>Carpediemonas</taxon>
    </lineage>
</organism>
<accession>A0A8J6B7K0</accession>
<name>A0A8J6B7K0_9EUKA</name>
<gene>
    <name evidence="2" type="ORF">J8273_3745</name>
</gene>
<feature type="region of interest" description="Disordered" evidence="1">
    <location>
        <begin position="1"/>
        <end position="31"/>
    </location>
</feature>
<reference evidence="2" key="1">
    <citation type="submission" date="2021-05" db="EMBL/GenBank/DDBJ databases">
        <title>A free-living protist that lacks canonical eukaryotic 1 DNA replication and segregation systems.</title>
        <authorList>
            <person name="Salas-Leiva D.E."/>
            <person name="Tromer E.C."/>
            <person name="Curtis B.A."/>
            <person name="Jerlstrom-Hultqvist J."/>
            <person name="Kolisko M."/>
            <person name="Yi Z."/>
            <person name="Salas-Leiva J.S."/>
            <person name="Gallot-Lavallee L."/>
            <person name="Kops G.J.P.L."/>
            <person name="Archibald J.M."/>
            <person name="Simpson A.G.B."/>
            <person name="Roger A.J."/>
        </authorList>
    </citation>
    <scope>NUCLEOTIDE SEQUENCE</scope>
    <source>
        <strain evidence="2">BICM</strain>
    </source>
</reference>
<evidence type="ECO:0000313" key="2">
    <source>
        <dbReference type="EMBL" id="KAG9394769.1"/>
    </source>
</evidence>
<evidence type="ECO:0000313" key="3">
    <source>
        <dbReference type="Proteomes" id="UP000717585"/>
    </source>
</evidence>
<sequence>MENLKTLIHREQKAQEQQKPTPRSISERVLGRQPVGANPGLEIAISGVFSGIATQLALFTFNNVVLHHQAPLQGLNSTALADRMVYVGVVKNSARWSRNTMNRLVPPATHGMGHVPGSVMGGFFGDGIAQVSANMFQNMIGNKTPMSNNVAMIGTSGIAKFMSNYYLRRFVAKVRHYDNIGQCTPTDAGMIGLAAGAVCGAVRAPFVARRTGSWGQTHIIVARTACAIGANYWGYELAWKFLTKRREDEQKKN</sequence>
<proteinExistence type="predicted"/>
<comment type="caution">
    <text evidence="2">The sequence shown here is derived from an EMBL/GenBank/DDBJ whole genome shotgun (WGS) entry which is preliminary data.</text>
</comment>
<protein>
    <submittedName>
        <fullName evidence="2">Uncharacterized protein</fullName>
    </submittedName>
</protein>
<dbReference type="Proteomes" id="UP000717585">
    <property type="component" value="Unassembled WGS sequence"/>
</dbReference>
<dbReference type="AlphaFoldDB" id="A0A8J6B7K0"/>
<evidence type="ECO:0000256" key="1">
    <source>
        <dbReference type="SAM" id="MobiDB-lite"/>
    </source>
</evidence>
<keyword evidence="3" id="KW-1185">Reference proteome</keyword>
<dbReference type="EMBL" id="JAHDYR010000013">
    <property type="protein sequence ID" value="KAG9394769.1"/>
    <property type="molecule type" value="Genomic_DNA"/>
</dbReference>